<dbReference type="GO" id="GO:0046872">
    <property type="term" value="F:metal ion binding"/>
    <property type="evidence" value="ECO:0007669"/>
    <property type="project" value="UniProtKB-KW"/>
</dbReference>
<feature type="signal peptide" evidence="8">
    <location>
        <begin position="1"/>
        <end position="29"/>
    </location>
</feature>
<keyword evidence="4" id="KW-0378">Hydrolase</keyword>
<evidence type="ECO:0000256" key="8">
    <source>
        <dbReference type="SAM" id="SignalP"/>
    </source>
</evidence>
<dbReference type="GO" id="GO:0004222">
    <property type="term" value="F:metalloendopeptidase activity"/>
    <property type="evidence" value="ECO:0007669"/>
    <property type="project" value="TreeGrafter"/>
</dbReference>
<keyword evidence="6" id="KW-0482">Metalloprotease</keyword>
<evidence type="ECO:0000256" key="4">
    <source>
        <dbReference type="ARBA" id="ARBA00022801"/>
    </source>
</evidence>
<feature type="coiled-coil region" evidence="7">
    <location>
        <begin position="198"/>
        <end position="236"/>
    </location>
</feature>
<organism evidence="10 11">
    <name type="scientific">Asticcacaulis excentricus</name>
    <dbReference type="NCBI Taxonomy" id="78587"/>
    <lineage>
        <taxon>Bacteria</taxon>
        <taxon>Pseudomonadati</taxon>
        <taxon>Pseudomonadota</taxon>
        <taxon>Alphaproteobacteria</taxon>
        <taxon>Caulobacterales</taxon>
        <taxon>Caulobacteraceae</taxon>
        <taxon>Asticcacaulis</taxon>
    </lineage>
</organism>
<feature type="coiled-coil region" evidence="7">
    <location>
        <begin position="58"/>
        <end position="85"/>
    </location>
</feature>
<dbReference type="Proteomes" id="UP000278756">
    <property type="component" value="Chromosome 1"/>
</dbReference>
<dbReference type="OrthoDB" id="9809144at2"/>
<sequence>MTLRPALLRAAKPVALTLLVLLCTGAVGAQPVQKPLSKQAQTELDTLGAELRANARKREQKHQSAREIAQEIERLRAQMIDIARTQGASEQRAAVYRARLETLSLLEADMTRRLGTLRNKQARLLSALQIYSRNPPPTIFVSTRKANDAVIAAILLKEITPELKKRAAVLSEENRNLIRVRREAALQNEALFISESDVSEQQKQLETLMADRAALEDQLLREADAIEARNLELEARQRTLLGLPSPLRPAQSRTLDLQLPVVGEKAASYGETVDGQTSRGLRLKTTPGAQVRSPGNGRVEYAGPLDGYGQVIILDVGNDYHVVMTGLGRVYVDPNRTVARGEPLGRTPNLTDKPTVFYMELRQGENPVNPATGFDLSKL</sequence>
<dbReference type="PANTHER" id="PTHR21666">
    <property type="entry name" value="PEPTIDASE-RELATED"/>
    <property type="match status" value="1"/>
</dbReference>
<dbReference type="PANTHER" id="PTHR21666:SF288">
    <property type="entry name" value="CELL DIVISION PROTEIN YTFB"/>
    <property type="match status" value="1"/>
</dbReference>
<dbReference type="Pfam" id="PF01551">
    <property type="entry name" value="Peptidase_M23"/>
    <property type="match status" value="1"/>
</dbReference>
<reference evidence="11" key="1">
    <citation type="journal article" date="2017" name="Biotechnol. Biofuels">
        <title>Evaluation of environmental bacterial communities as a factor affecting the growth of duckweed Lemna minor.</title>
        <authorList>
            <person name="Ishizawa H."/>
            <person name="Kuroda M."/>
            <person name="Morikawa M."/>
            <person name="Ike M."/>
        </authorList>
    </citation>
    <scope>NUCLEOTIDE SEQUENCE [LARGE SCALE GENOMIC DNA]</scope>
    <source>
        <strain evidence="11">M6</strain>
    </source>
</reference>
<evidence type="ECO:0000256" key="2">
    <source>
        <dbReference type="ARBA" id="ARBA00022670"/>
    </source>
</evidence>
<reference evidence="11" key="2">
    <citation type="journal article" date="2017" name="Plant Physiol. Biochem.">
        <title>Differential oxidative and antioxidative response of duckweed Lemna minor toward plant growth promoting/inhibiting bacteria.</title>
        <authorList>
            <person name="Ishizawa H."/>
            <person name="Kuroda M."/>
            <person name="Morikawa M."/>
            <person name="Ike M."/>
        </authorList>
    </citation>
    <scope>NUCLEOTIDE SEQUENCE [LARGE SCALE GENOMIC DNA]</scope>
    <source>
        <strain evidence="11">M6</strain>
    </source>
</reference>
<evidence type="ECO:0000256" key="3">
    <source>
        <dbReference type="ARBA" id="ARBA00022723"/>
    </source>
</evidence>
<feature type="domain" description="M23ase beta-sheet core" evidence="9">
    <location>
        <begin position="278"/>
        <end position="370"/>
    </location>
</feature>
<evidence type="ECO:0000256" key="1">
    <source>
        <dbReference type="ARBA" id="ARBA00001947"/>
    </source>
</evidence>
<accession>A0A3G9G526</accession>
<dbReference type="RefSeq" id="WP_126421745.1">
    <property type="nucleotide sequence ID" value="NZ_AP018827.1"/>
</dbReference>
<dbReference type="InterPro" id="IPR016047">
    <property type="entry name" value="M23ase_b-sheet_dom"/>
</dbReference>
<evidence type="ECO:0000313" key="11">
    <source>
        <dbReference type="Proteomes" id="UP000278756"/>
    </source>
</evidence>
<proteinExistence type="predicted"/>
<protein>
    <submittedName>
        <fullName evidence="10">Periplasmic septal ring factor</fullName>
    </submittedName>
</protein>
<name>A0A3G9G526_9CAUL</name>
<evidence type="ECO:0000256" key="6">
    <source>
        <dbReference type="ARBA" id="ARBA00023049"/>
    </source>
</evidence>
<keyword evidence="8" id="KW-0732">Signal</keyword>
<evidence type="ECO:0000313" key="10">
    <source>
        <dbReference type="EMBL" id="BBF80995.1"/>
    </source>
</evidence>
<keyword evidence="2" id="KW-0645">Protease</keyword>
<keyword evidence="5" id="KW-0862">Zinc</keyword>
<dbReference type="CDD" id="cd12797">
    <property type="entry name" value="M23_peptidase"/>
    <property type="match status" value="1"/>
</dbReference>
<dbReference type="AlphaFoldDB" id="A0A3G9G526"/>
<dbReference type="InterPro" id="IPR050570">
    <property type="entry name" value="Cell_wall_metabolism_enzyme"/>
</dbReference>
<evidence type="ECO:0000259" key="9">
    <source>
        <dbReference type="Pfam" id="PF01551"/>
    </source>
</evidence>
<gene>
    <name evidence="10" type="ORF">EM6_1589</name>
</gene>
<evidence type="ECO:0000256" key="7">
    <source>
        <dbReference type="SAM" id="Coils"/>
    </source>
</evidence>
<comment type="cofactor">
    <cofactor evidence="1">
        <name>Zn(2+)</name>
        <dbReference type="ChEBI" id="CHEBI:29105"/>
    </cofactor>
</comment>
<dbReference type="EMBL" id="AP018827">
    <property type="protein sequence ID" value="BBF80995.1"/>
    <property type="molecule type" value="Genomic_DNA"/>
</dbReference>
<dbReference type="GO" id="GO:0006508">
    <property type="term" value="P:proteolysis"/>
    <property type="evidence" value="ECO:0007669"/>
    <property type="project" value="UniProtKB-KW"/>
</dbReference>
<keyword evidence="7" id="KW-0175">Coiled coil</keyword>
<dbReference type="Gene3D" id="2.70.70.10">
    <property type="entry name" value="Glucose Permease (Domain IIA)"/>
    <property type="match status" value="1"/>
</dbReference>
<dbReference type="InterPro" id="IPR011055">
    <property type="entry name" value="Dup_hybrid_motif"/>
</dbReference>
<evidence type="ECO:0000256" key="5">
    <source>
        <dbReference type="ARBA" id="ARBA00022833"/>
    </source>
</evidence>
<keyword evidence="3" id="KW-0479">Metal-binding</keyword>
<dbReference type="SUPFAM" id="SSF51261">
    <property type="entry name" value="Duplicated hybrid motif"/>
    <property type="match status" value="1"/>
</dbReference>
<feature type="chain" id="PRO_5018018752" evidence="8">
    <location>
        <begin position="30"/>
        <end position="379"/>
    </location>
</feature>